<evidence type="ECO:0000313" key="8">
    <source>
        <dbReference type="EMBL" id="SVE41818.1"/>
    </source>
</evidence>
<dbReference type="EMBL" id="UINC01215900">
    <property type="protein sequence ID" value="SVE41818.1"/>
    <property type="molecule type" value="Genomic_DNA"/>
</dbReference>
<dbReference type="GO" id="GO:0016020">
    <property type="term" value="C:membrane"/>
    <property type="evidence" value="ECO:0007669"/>
    <property type="project" value="UniProtKB-SubCell"/>
</dbReference>
<dbReference type="InterPro" id="IPR027417">
    <property type="entry name" value="P-loop_NTPase"/>
</dbReference>
<evidence type="ECO:0000256" key="4">
    <source>
        <dbReference type="ARBA" id="ARBA00022519"/>
    </source>
</evidence>
<feature type="domain" description="ABC transporter" evidence="7">
    <location>
        <begin position="30"/>
        <end position="113"/>
    </location>
</feature>
<dbReference type="PANTHER" id="PTHR43297">
    <property type="entry name" value="OLIGOPEPTIDE TRANSPORT ATP-BINDING PROTEIN APPD"/>
    <property type="match status" value="1"/>
</dbReference>
<evidence type="ECO:0000259" key="7">
    <source>
        <dbReference type="Pfam" id="PF00005"/>
    </source>
</evidence>
<dbReference type="InterPro" id="IPR050388">
    <property type="entry name" value="ABC_Ni/Peptide_Import"/>
</dbReference>
<keyword evidence="6" id="KW-0472">Membrane</keyword>
<feature type="non-terminal residue" evidence="8">
    <location>
        <position position="128"/>
    </location>
</feature>
<dbReference type="GO" id="GO:0005524">
    <property type="term" value="F:ATP binding"/>
    <property type="evidence" value="ECO:0007669"/>
    <property type="project" value="InterPro"/>
</dbReference>
<evidence type="ECO:0000256" key="1">
    <source>
        <dbReference type="ARBA" id="ARBA00004370"/>
    </source>
</evidence>
<keyword evidence="2" id="KW-0813">Transport</keyword>
<comment type="subcellular location">
    <subcellularLocation>
        <location evidence="1">Membrane</location>
    </subcellularLocation>
</comment>
<keyword evidence="4" id="KW-0997">Cell inner membrane</keyword>
<sequence>MVTTEQKSILSVKDLQIYFNTDEGVVKAVDGVTFDIAQGKTLGVVGESGCGKSTVGRALLQILDRNGRINGGEINWLRDDEDGAETINIAKQSRNSAIMRSIRGDDIALVFQEPMTSFSPVHTIGNQL</sequence>
<dbReference type="Pfam" id="PF00005">
    <property type="entry name" value="ABC_tran"/>
    <property type="match status" value="1"/>
</dbReference>
<evidence type="ECO:0000256" key="3">
    <source>
        <dbReference type="ARBA" id="ARBA00022475"/>
    </source>
</evidence>
<evidence type="ECO:0000256" key="5">
    <source>
        <dbReference type="ARBA" id="ARBA00022967"/>
    </source>
</evidence>
<evidence type="ECO:0000256" key="2">
    <source>
        <dbReference type="ARBA" id="ARBA00022448"/>
    </source>
</evidence>
<dbReference type="GO" id="GO:0016887">
    <property type="term" value="F:ATP hydrolysis activity"/>
    <property type="evidence" value="ECO:0007669"/>
    <property type="project" value="InterPro"/>
</dbReference>
<dbReference type="PANTHER" id="PTHR43297:SF14">
    <property type="entry name" value="ATPASE AAA-TYPE CORE DOMAIN-CONTAINING PROTEIN"/>
    <property type="match status" value="1"/>
</dbReference>
<dbReference type="Gene3D" id="3.40.50.300">
    <property type="entry name" value="P-loop containing nucleotide triphosphate hydrolases"/>
    <property type="match status" value="1"/>
</dbReference>
<keyword evidence="5" id="KW-1278">Translocase</keyword>
<proteinExistence type="predicted"/>
<organism evidence="8">
    <name type="scientific">marine metagenome</name>
    <dbReference type="NCBI Taxonomy" id="408172"/>
    <lineage>
        <taxon>unclassified sequences</taxon>
        <taxon>metagenomes</taxon>
        <taxon>ecological metagenomes</taxon>
    </lineage>
</organism>
<reference evidence="8" key="1">
    <citation type="submission" date="2018-05" db="EMBL/GenBank/DDBJ databases">
        <authorList>
            <person name="Lanie J.A."/>
            <person name="Ng W.-L."/>
            <person name="Kazmierczak K.M."/>
            <person name="Andrzejewski T.M."/>
            <person name="Davidsen T.M."/>
            <person name="Wayne K.J."/>
            <person name="Tettelin H."/>
            <person name="Glass J.I."/>
            <person name="Rusch D."/>
            <person name="Podicherti R."/>
            <person name="Tsui H.-C.T."/>
            <person name="Winkler M.E."/>
        </authorList>
    </citation>
    <scope>NUCLEOTIDE SEQUENCE</scope>
</reference>
<protein>
    <recommendedName>
        <fullName evidence="7">ABC transporter domain-containing protein</fullName>
    </recommendedName>
</protein>
<accession>A0A383DD66</accession>
<gene>
    <name evidence="8" type="ORF">METZ01_LOCUS494672</name>
</gene>
<dbReference type="SUPFAM" id="SSF52540">
    <property type="entry name" value="P-loop containing nucleoside triphosphate hydrolases"/>
    <property type="match status" value="1"/>
</dbReference>
<name>A0A383DD66_9ZZZZ</name>
<dbReference type="InterPro" id="IPR003439">
    <property type="entry name" value="ABC_transporter-like_ATP-bd"/>
</dbReference>
<keyword evidence="3" id="KW-1003">Cell membrane</keyword>
<evidence type="ECO:0000256" key="6">
    <source>
        <dbReference type="ARBA" id="ARBA00023136"/>
    </source>
</evidence>
<dbReference type="AlphaFoldDB" id="A0A383DD66"/>